<organism evidence="1 2">
    <name type="scientific">Enterococcus faecalis</name>
    <name type="common">Streptococcus faecalis</name>
    <dbReference type="NCBI Taxonomy" id="1351"/>
    <lineage>
        <taxon>Bacteria</taxon>
        <taxon>Bacillati</taxon>
        <taxon>Bacillota</taxon>
        <taxon>Bacilli</taxon>
        <taxon>Lactobacillales</taxon>
        <taxon>Enterococcaceae</taxon>
        <taxon>Enterococcus</taxon>
    </lineage>
</organism>
<dbReference type="EMBL" id="SIYF01000453">
    <property type="protein sequence ID" value="TKK69041.1"/>
    <property type="molecule type" value="Genomic_DNA"/>
</dbReference>
<dbReference type="RefSeq" id="WP_129217660.1">
    <property type="nucleotide sequence ID" value="NZ_AP027297.1"/>
</dbReference>
<dbReference type="Proteomes" id="UP000305511">
    <property type="component" value="Unassembled WGS sequence"/>
</dbReference>
<evidence type="ECO:0000313" key="2">
    <source>
        <dbReference type="Proteomes" id="UP000305511"/>
    </source>
</evidence>
<protein>
    <submittedName>
        <fullName evidence="1">Uncharacterized protein</fullName>
    </submittedName>
</protein>
<proteinExistence type="predicted"/>
<reference evidence="1 2" key="1">
    <citation type="submission" date="2019-02" db="EMBL/GenBank/DDBJ databases">
        <title>Bacteria dissemination in different level of health care in South Africa: the effectiveness of infections prevention and control.</title>
        <authorList>
            <person name="Shobo C."/>
            <person name="Amoako D.G."/>
            <person name="Allam M."/>
            <person name="Ismail A."/>
            <person name="Bester L.A."/>
            <person name="Essack S.Y."/>
        </authorList>
    </citation>
    <scope>NUCLEOTIDE SEQUENCE [LARGE SCALE GENOMIC DNA]</scope>
    <source>
        <strain evidence="1 2">2SIL2</strain>
    </source>
</reference>
<accession>A0A4U3L1M5</accession>
<comment type="caution">
    <text evidence="1">The sequence shown here is derived from an EMBL/GenBank/DDBJ whole genome shotgun (WGS) entry which is preliminary data.</text>
</comment>
<dbReference type="AlphaFoldDB" id="A0A4U3L1M5"/>
<sequence>MRNFKYLFEVIFVIAAVLATTLIYGPIVNRLLFLGLCAIAFLYATTKVLEKVFKVKIVHL</sequence>
<evidence type="ECO:0000313" key="1">
    <source>
        <dbReference type="EMBL" id="TKK69041.1"/>
    </source>
</evidence>
<gene>
    <name evidence="1" type="ORF">EY666_15430</name>
</gene>
<name>A0A4U3L1M5_ENTFL</name>